<dbReference type="Gene3D" id="3.40.50.1820">
    <property type="entry name" value="alpha/beta hydrolase"/>
    <property type="match status" value="1"/>
</dbReference>
<dbReference type="InterPro" id="IPR000639">
    <property type="entry name" value="Epox_hydrolase-like"/>
</dbReference>
<dbReference type="AlphaFoldDB" id="A0A0U0ZN43"/>
<dbReference type="RefSeq" id="WP_016343613.1">
    <property type="nucleotide sequence ID" value="NZ_AP022621.1"/>
</dbReference>
<dbReference type="EC" id="3.3.2.10" evidence="2"/>
<dbReference type="Proteomes" id="UP000045782">
    <property type="component" value="Unassembled WGS sequence"/>
</dbReference>
<reference evidence="2 3" key="1">
    <citation type="submission" date="2015-03" db="EMBL/GenBank/DDBJ databases">
        <authorList>
            <person name="Murphy D."/>
        </authorList>
    </citation>
    <scope>NUCLEOTIDE SEQUENCE [LARGE SCALE GENOMIC DNA]</scope>
    <source>
        <strain evidence="2 3">PAP088</strain>
    </source>
</reference>
<name>A0A0U0ZN43_9MYCO</name>
<keyword evidence="1 2" id="KW-0378">Hydrolase</keyword>
<dbReference type="GO" id="GO:0004301">
    <property type="term" value="F:epoxide hydrolase activity"/>
    <property type="evidence" value="ECO:0007669"/>
    <property type="project" value="UniProtKB-EC"/>
</dbReference>
<evidence type="ECO:0000313" key="3">
    <source>
        <dbReference type="Proteomes" id="UP000045782"/>
    </source>
</evidence>
<dbReference type="SUPFAM" id="SSF53474">
    <property type="entry name" value="alpha/beta-Hydrolases"/>
    <property type="match status" value="1"/>
</dbReference>
<accession>A0A0U0ZN43</accession>
<proteinExistence type="predicted"/>
<sequence length="305" mass="34057">MAADCNLTLDLPNVRLRALAWGPQDGPLVICGHGFPDSAHTWRLLGPRLGAEGWRVVAPFTRGYAPSEIPADAEYGLGALMQDVLDIHAVLGGDERAIYIGHDWGALVGNALARSGRSPFARIVTMAVPPFEVLGSNMASIGPRGWPAVLARQLFMSWYTLFHQLPLLPEWLLPWLLRLYWRRWSPGYDARADLLYTGEAMLQKGNRRAVIGYYRANIRGALFPARKYWPTQRSLLDGARTPMLYLHGRNDGCMTYRLVDSARPDLPDRSVEIIDGGGHFVHLECPDVVYELVREFLGPPTSKVE</sequence>
<gene>
    <name evidence="2" type="ORF">ERS075579_01941</name>
</gene>
<dbReference type="InterPro" id="IPR000073">
    <property type="entry name" value="AB_hydrolase_1"/>
</dbReference>
<dbReference type="InterPro" id="IPR029058">
    <property type="entry name" value="AB_hydrolase_fold"/>
</dbReference>
<dbReference type="PANTHER" id="PTHR43329">
    <property type="entry name" value="EPOXIDE HYDROLASE"/>
    <property type="match status" value="1"/>
</dbReference>
<dbReference type="Pfam" id="PF00561">
    <property type="entry name" value="Abhydrolase_1"/>
    <property type="match status" value="1"/>
</dbReference>
<evidence type="ECO:0000256" key="1">
    <source>
        <dbReference type="ARBA" id="ARBA00022801"/>
    </source>
</evidence>
<evidence type="ECO:0000313" key="2">
    <source>
        <dbReference type="EMBL" id="CPV47927.1"/>
    </source>
</evidence>
<protein>
    <submittedName>
        <fullName evidence="2">Probable epoxide hydrolase EphC</fullName>
        <ecNumber evidence="2">3.3.2.10</ecNumber>
    </submittedName>
</protein>
<dbReference type="PRINTS" id="PR00412">
    <property type="entry name" value="EPOXHYDRLASE"/>
</dbReference>
<organism evidence="2 3">
    <name type="scientific">Mycobacteroides abscessus</name>
    <dbReference type="NCBI Taxonomy" id="36809"/>
    <lineage>
        <taxon>Bacteria</taxon>
        <taxon>Bacillati</taxon>
        <taxon>Actinomycetota</taxon>
        <taxon>Actinomycetes</taxon>
        <taxon>Mycobacteriales</taxon>
        <taxon>Mycobacteriaceae</taxon>
        <taxon>Mycobacteroides</taxon>
    </lineage>
</organism>
<dbReference type="EMBL" id="CSWP01000003">
    <property type="protein sequence ID" value="CPV47927.1"/>
    <property type="molecule type" value="Genomic_DNA"/>
</dbReference>